<dbReference type="Proteomes" id="UP001234178">
    <property type="component" value="Unassembled WGS sequence"/>
</dbReference>
<accession>A0ABQ9Z0C7</accession>
<dbReference type="EMBL" id="JAOYFB010000002">
    <property type="protein sequence ID" value="KAK4006367.1"/>
    <property type="molecule type" value="Genomic_DNA"/>
</dbReference>
<reference evidence="1 2" key="1">
    <citation type="journal article" date="2023" name="Nucleic Acids Res.">
        <title>The hologenome of Daphnia magna reveals possible DNA methylation and microbiome-mediated evolution of the host genome.</title>
        <authorList>
            <person name="Chaturvedi A."/>
            <person name="Li X."/>
            <person name="Dhandapani V."/>
            <person name="Marshall H."/>
            <person name="Kissane S."/>
            <person name="Cuenca-Cambronero M."/>
            <person name="Asole G."/>
            <person name="Calvet F."/>
            <person name="Ruiz-Romero M."/>
            <person name="Marangio P."/>
            <person name="Guigo R."/>
            <person name="Rago D."/>
            <person name="Mirbahai L."/>
            <person name="Eastwood N."/>
            <person name="Colbourne J.K."/>
            <person name="Zhou J."/>
            <person name="Mallon E."/>
            <person name="Orsini L."/>
        </authorList>
    </citation>
    <scope>NUCLEOTIDE SEQUENCE [LARGE SCALE GENOMIC DNA]</scope>
    <source>
        <strain evidence="1">LRV0_1</strain>
    </source>
</reference>
<comment type="caution">
    <text evidence="1">The sequence shown here is derived from an EMBL/GenBank/DDBJ whole genome shotgun (WGS) entry which is preliminary data.</text>
</comment>
<gene>
    <name evidence="1" type="ORF">OUZ56_011521</name>
</gene>
<name>A0ABQ9Z0C7_9CRUS</name>
<protein>
    <recommendedName>
        <fullName evidence="3">Peptidase A2 domain-containing protein</fullName>
    </recommendedName>
</protein>
<keyword evidence="2" id="KW-1185">Reference proteome</keyword>
<evidence type="ECO:0000313" key="2">
    <source>
        <dbReference type="Proteomes" id="UP001234178"/>
    </source>
</evidence>
<organism evidence="1 2">
    <name type="scientific">Daphnia magna</name>
    <dbReference type="NCBI Taxonomy" id="35525"/>
    <lineage>
        <taxon>Eukaryota</taxon>
        <taxon>Metazoa</taxon>
        <taxon>Ecdysozoa</taxon>
        <taxon>Arthropoda</taxon>
        <taxon>Crustacea</taxon>
        <taxon>Branchiopoda</taxon>
        <taxon>Diplostraca</taxon>
        <taxon>Cladocera</taxon>
        <taxon>Anomopoda</taxon>
        <taxon>Daphniidae</taxon>
        <taxon>Daphnia</taxon>
    </lineage>
</organism>
<proteinExistence type="predicted"/>
<evidence type="ECO:0000313" key="1">
    <source>
        <dbReference type="EMBL" id="KAK4006367.1"/>
    </source>
</evidence>
<evidence type="ECO:0008006" key="3">
    <source>
        <dbReference type="Google" id="ProtNLM"/>
    </source>
</evidence>
<sequence>MIGKDSGMKKVEAVIDTGAAVLIMSPGLAAELGLAICTWGAINRVGEWTTDPTTGKSRGGGRNRRHYGGIKVVIEYGEGKPKLRFGDLPVGLLAG</sequence>